<dbReference type="InterPro" id="IPR016162">
    <property type="entry name" value="Ald_DH_N"/>
</dbReference>
<sequence>MKRVLRRGRRMSSTKNYFSTETYYSPIEEETTMTTPSVQVDCTKLLIDGRFVDSASGKTFTTVDPRTGETIARVSEGDSEDVDRAVSAARKAFDRGPWPRMTAYGN</sequence>
<protein>
    <submittedName>
        <fullName evidence="2">Mitochondrial aldehyde dehydrogenase</fullName>
    </submittedName>
</protein>
<reference evidence="2 3" key="1">
    <citation type="journal article" date="2013" name="BMC Genomics">
        <title>The miniature genome of a carnivorous plant Genlisea aurea contains a low number of genes and short non-coding sequences.</title>
        <authorList>
            <person name="Leushkin E.V."/>
            <person name="Sutormin R.A."/>
            <person name="Nabieva E.R."/>
            <person name="Penin A.A."/>
            <person name="Kondrashov A.S."/>
            <person name="Logacheva M.D."/>
        </authorList>
    </citation>
    <scope>NUCLEOTIDE SEQUENCE [LARGE SCALE GENOMIC DNA]</scope>
</reference>
<evidence type="ECO:0000259" key="1">
    <source>
        <dbReference type="Pfam" id="PF00171"/>
    </source>
</evidence>
<evidence type="ECO:0000313" key="2">
    <source>
        <dbReference type="EMBL" id="EPS67850.1"/>
    </source>
</evidence>
<dbReference type="InterPro" id="IPR015590">
    <property type="entry name" value="Aldehyde_DH_dom"/>
</dbReference>
<keyword evidence="3" id="KW-1185">Reference proteome</keyword>
<gene>
    <name evidence="2" type="ORF">M569_06926</name>
</gene>
<organism evidence="2 3">
    <name type="scientific">Genlisea aurea</name>
    <dbReference type="NCBI Taxonomy" id="192259"/>
    <lineage>
        <taxon>Eukaryota</taxon>
        <taxon>Viridiplantae</taxon>
        <taxon>Streptophyta</taxon>
        <taxon>Embryophyta</taxon>
        <taxon>Tracheophyta</taxon>
        <taxon>Spermatophyta</taxon>
        <taxon>Magnoliopsida</taxon>
        <taxon>eudicotyledons</taxon>
        <taxon>Gunneridae</taxon>
        <taxon>Pentapetalae</taxon>
        <taxon>asterids</taxon>
        <taxon>lamiids</taxon>
        <taxon>Lamiales</taxon>
        <taxon>Lentibulariaceae</taxon>
        <taxon>Genlisea</taxon>
    </lineage>
</organism>
<accession>S8CMC0</accession>
<dbReference type="EMBL" id="AUSU01002891">
    <property type="protein sequence ID" value="EPS67850.1"/>
    <property type="molecule type" value="Genomic_DNA"/>
</dbReference>
<dbReference type="InterPro" id="IPR016161">
    <property type="entry name" value="Ald_DH/histidinol_DH"/>
</dbReference>
<dbReference type="PANTHER" id="PTHR11699">
    <property type="entry name" value="ALDEHYDE DEHYDROGENASE-RELATED"/>
    <property type="match status" value="1"/>
</dbReference>
<dbReference type="Proteomes" id="UP000015453">
    <property type="component" value="Unassembled WGS sequence"/>
</dbReference>
<dbReference type="AlphaFoldDB" id="S8CMC0"/>
<proteinExistence type="predicted"/>
<dbReference type="GO" id="GO:0016491">
    <property type="term" value="F:oxidoreductase activity"/>
    <property type="evidence" value="ECO:0007669"/>
    <property type="project" value="InterPro"/>
</dbReference>
<comment type="caution">
    <text evidence="2">The sequence shown here is derived from an EMBL/GenBank/DDBJ whole genome shotgun (WGS) entry which is preliminary data.</text>
</comment>
<dbReference type="SUPFAM" id="SSF53720">
    <property type="entry name" value="ALDH-like"/>
    <property type="match status" value="1"/>
</dbReference>
<dbReference type="OrthoDB" id="310895at2759"/>
<name>S8CMC0_9LAMI</name>
<evidence type="ECO:0000313" key="3">
    <source>
        <dbReference type="Proteomes" id="UP000015453"/>
    </source>
</evidence>
<dbReference type="Gene3D" id="3.40.605.10">
    <property type="entry name" value="Aldehyde Dehydrogenase, Chain A, domain 1"/>
    <property type="match status" value="1"/>
</dbReference>
<feature type="domain" description="Aldehyde dehydrogenase" evidence="1">
    <location>
        <begin position="51"/>
        <end position="103"/>
    </location>
</feature>
<dbReference type="Pfam" id="PF00171">
    <property type="entry name" value="Aldedh"/>
    <property type="match status" value="1"/>
</dbReference>